<gene>
    <name evidence="1" type="ORF">GCHA_1899</name>
</gene>
<organism evidence="1 2">
    <name type="scientific">Paraglaciecola chathamensis S18K6</name>
    <dbReference type="NCBI Taxonomy" id="1127672"/>
    <lineage>
        <taxon>Bacteria</taxon>
        <taxon>Pseudomonadati</taxon>
        <taxon>Pseudomonadota</taxon>
        <taxon>Gammaproteobacteria</taxon>
        <taxon>Alteromonadales</taxon>
        <taxon>Alteromonadaceae</taxon>
        <taxon>Paraglaciecola</taxon>
    </lineage>
</organism>
<comment type="caution">
    <text evidence="1">The sequence shown here is derived from an EMBL/GenBank/DDBJ whole genome shotgun (WGS) entry which is preliminary data.</text>
</comment>
<accession>A0AAV3UZ69</accession>
<evidence type="ECO:0000313" key="1">
    <source>
        <dbReference type="EMBL" id="GAC09850.1"/>
    </source>
</evidence>
<dbReference type="AlphaFoldDB" id="A0AAV3UZ69"/>
<dbReference type="Proteomes" id="UP000006320">
    <property type="component" value="Unassembled WGS sequence"/>
</dbReference>
<name>A0AAV3UZ69_9ALTE</name>
<sequence length="46" mass="5128">MIVKADLEIPPFAPISQASDSMTILINSRAIRICVSGMGYFYSTRY</sequence>
<dbReference type="EMBL" id="BAEM01000029">
    <property type="protein sequence ID" value="GAC09850.1"/>
    <property type="molecule type" value="Genomic_DNA"/>
</dbReference>
<evidence type="ECO:0000313" key="2">
    <source>
        <dbReference type="Proteomes" id="UP000006320"/>
    </source>
</evidence>
<proteinExistence type="predicted"/>
<protein>
    <submittedName>
        <fullName evidence="1">Uncharacterized protein</fullName>
    </submittedName>
</protein>
<reference evidence="1 2" key="1">
    <citation type="journal article" date="2017" name="Antonie Van Leeuwenhoek">
        <title>Rhizobium rhizosphaerae sp. nov., a novel species isolated from rice rhizosphere.</title>
        <authorList>
            <person name="Zhao J.J."/>
            <person name="Zhang J."/>
            <person name="Zhang R.J."/>
            <person name="Zhang C.W."/>
            <person name="Yin H.Q."/>
            <person name="Zhang X.X."/>
        </authorList>
    </citation>
    <scope>NUCLEOTIDE SEQUENCE [LARGE SCALE GENOMIC DNA]</scope>
    <source>
        <strain evidence="1 2">S18K6</strain>
    </source>
</reference>